<gene>
    <name evidence="2" type="ORF">A33O_14831</name>
</gene>
<proteinExistence type="predicted"/>
<organism evidence="2 3">
    <name type="scientific">Nitratireductor aquibiodomus RA22</name>
    <dbReference type="NCBI Taxonomy" id="1189611"/>
    <lineage>
        <taxon>Bacteria</taxon>
        <taxon>Pseudomonadati</taxon>
        <taxon>Pseudomonadota</taxon>
        <taxon>Alphaproteobacteria</taxon>
        <taxon>Hyphomicrobiales</taxon>
        <taxon>Phyllobacteriaceae</taxon>
        <taxon>Nitratireductor</taxon>
    </lineage>
</organism>
<dbReference type="OrthoDB" id="9784724at2"/>
<accession>I5BV71</accession>
<evidence type="ECO:0000259" key="1">
    <source>
        <dbReference type="Pfam" id="PF20172"/>
    </source>
</evidence>
<dbReference type="PATRIC" id="fig|1189611.3.peg.2998"/>
<name>I5BV71_9HYPH</name>
<comment type="caution">
    <text evidence="2">The sequence shown here is derived from an EMBL/GenBank/DDBJ whole genome shotgun (WGS) entry which is preliminary data.</text>
</comment>
<protein>
    <submittedName>
        <fullName evidence="2">Phage integrase family protein</fullName>
    </submittedName>
</protein>
<dbReference type="Pfam" id="PF20172">
    <property type="entry name" value="DUF6538"/>
    <property type="match status" value="1"/>
</dbReference>
<dbReference type="RefSeq" id="WP_007009322.1">
    <property type="nucleotide sequence ID" value="NZ_AJXZ01000038.1"/>
</dbReference>
<dbReference type="AlphaFoldDB" id="I5BV71"/>
<evidence type="ECO:0000313" key="2">
    <source>
        <dbReference type="EMBL" id="EIM73473.1"/>
    </source>
</evidence>
<evidence type="ECO:0000313" key="3">
    <source>
        <dbReference type="Proteomes" id="UP000004622"/>
    </source>
</evidence>
<sequence length="68" mass="7897">MAARHRLANLTRRGNIFYWRARVPSAFASNQRSHLALSLRHGDHTKAKSMVRRLNMLLAELAEEDRRA</sequence>
<feature type="domain" description="DUF6538" evidence="1">
    <location>
        <begin position="9"/>
        <end position="56"/>
    </location>
</feature>
<dbReference type="EMBL" id="AJXZ01000038">
    <property type="protein sequence ID" value="EIM73473.1"/>
    <property type="molecule type" value="Genomic_DNA"/>
</dbReference>
<dbReference type="InterPro" id="IPR046668">
    <property type="entry name" value="DUF6538"/>
</dbReference>
<dbReference type="Proteomes" id="UP000004622">
    <property type="component" value="Unassembled WGS sequence"/>
</dbReference>
<reference evidence="2 3" key="1">
    <citation type="journal article" date="2012" name="J. Bacteriol.">
        <title>Genome Sequence of Nitratireductor aquibiodomus Strain RA22.</title>
        <authorList>
            <person name="Singh A."/>
            <person name="Jangir P.K."/>
            <person name="Kumari C."/>
            <person name="Sharma R."/>
        </authorList>
    </citation>
    <scope>NUCLEOTIDE SEQUENCE [LARGE SCALE GENOMIC DNA]</scope>
    <source>
        <strain evidence="2 3">RA22</strain>
    </source>
</reference>